<keyword evidence="1" id="KW-0732">Signal</keyword>
<accession>A0A9P7JUW0</accession>
<dbReference type="RefSeq" id="XP_041294083.1">
    <property type="nucleotide sequence ID" value="XM_041433580.1"/>
</dbReference>
<gene>
    <name evidence="2" type="ORF">F5147DRAFT_652015</name>
</gene>
<dbReference type="Proteomes" id="UP000823399">
    <property type="component" value="Unassembled WGS sequence"/>
</dbReference>
<organism evidence="2 3">
    <name type="scientific">Suillus discolor</name>
    <dbReference type="NCBI Taxonomy" id="1912936"/>
    <lineage>
        <taxon>Eukaryota</taxon>
        <taxon>Fungi</taxon>
        <taxon>Dikarya</taxon>
        <taxon>Basidiomycota</taxon>
        <taxon>Agaricomycotina</taxon>
        <taxon>Agaricomycetes</taxon>
        <taxon>Agaricomycetidae</taxon>
        <taxon>Boletales</taxon>
        <taxon>Suillineae</taxon>
        <taxon>Suillaceae</taxon>
        <taxon>Suillus</taxon>
    </lineage>
</organism>
<dbReference type="AlphaFoldDB" id="A0A9P7JUW0"/>
<dbReference type="GeneID" id="64695839"/>
<dbReference type="EMBL" id="JABBWM010000021">
    <property type="protein sequence ID" value="KAG2110405.1"/>
    <property type="molecule type" value="Genomic_DNA"/>
</dbReference>
<comment type="caution">
    <text evidence="2">The sequence shown here is derived from an EMBL/GenBank/DDBJ whole genome shotgun (WGS) entry which is preliminary data.</text>
</comment>
<feature type="chain" id="PRO_5040174751" evidence="1">
    <location>
        <begin position="29"/>
        <end position="144"/>
    </location>
</feature>
<evidence type="ECO:0000313" key="2">
    <source>
        <dbReference type="EMBL" id="KAG2110405.1"/>
    </source>
</evidence>
<proteinExistence type="predicted"/>
<evidence type="ECO:0000256" key="1">
    <source>
        <dbReference type="SAM" id="SignalP"/>
    </source>
</evidence>
<reference evidence="2" key="1">
    <citation type="journal article" date="2020" name="New Phytol.">
        <title>Comparative genomics reveals dynamic genome evolution in host specialist ectomycorrhizal fungi.</title>
        <authorList>
            <person name="Lofgren L.A."/>
            <person name="Nguyen N.H."/>
            <person name="Vilgalys R."/>
            <person name="Ruytinx J."/>
            <person name="Liao H.L."/>
            <person name="Branco S."/>
            <person name="Kuo A."/>
            <person name="LaButti K."/>
            <person name="Lipzen A."/>
            <person name="Andreopoulos W."/>
            <person name="Pangilinan J."/>
            <person name="Riley R."/>
            <person name="Hundley H."/>
            <person name="Na H."/>
            <person name="Barry K."/>
            <person name="Grigoriev I.V."/>
            <person name="Stajich J.E."/>
            <person name="Kennedy P.G."/>
        </authorList>
    </citation>
    <scope>NUCLEOTIDE SEQUENCE</scope>
    <source>
        <strain evidence="2">FC423</strain>
    </source>
</reference>
<dbReference type="OrthoDB" id="301415at2759"/>
<evidence type="ECO:0000313" key="3">
    <source>
        <dbReference type="Proteomes" id="UP000823399"/>
    </source>
</evidence>
<name>A0A9P7JUW0_9AGAM</name>
<sequence length="144" mass="15856">MSITNKHFQFALLQALPVVAVLASLVEALQIHMSFGNCNPLLDPGKDGYNTALFLAFTQYVQYEKTGDWHISPTVRVCSTELLTDLQILMHLSVSEGNDLFGNGNIEDVVSQFEKKKCATITVNGSVLSWRHMGGKLDIELAVS</sequence>
<protein>
    <submittedName>
        <fullName evidence="2">Uncharacterized protein</fullName>
    </submittedName>
</protein>
<feature type="signal peptide" evidence="1">
    <location>
        <begin position="1"/>
        <end position="28"/>
    </location>
</feature>
<keyword evidence="3" id="KW-1185">Reference proteome</keyword>